<proteinExistence type="predicted"/>
<organism evidence="2 3">
    <name type="scientific">Cherax quadricarinatus</name>
    <name type="common">Australian red claw crayfish</name>
    <dbReference type="NCBI Taxonomy" id="27406"/>
    <lineage>
        <taxon>Eukaryota</taxon>
        <taxon>Metazoa</taxon>
        <taxon>Ecdysozoa</taxon>
        <taxon>Arthropoda</taxon>
        <taxon>Crustacea</taxon>
        <taxon>Multicrustacea</taxon>
        <taxon>Malacostraca</taxon>
        <taxon>Eumalacostraca</taxon>
        <taxon>Eucarida</taxon>
        <taxon>Decapoda</taxon>
        <taxon>Pleocyemata</taxon>
        <taxon>Astacidea</taxon>
        <taxon>Parastacoidea</taxon>
        <taxon>Parastacidae</taxon>
        <taxon>Cherax</taxon>
    </lineage>
</organism>
<dbReference type="InterPro" id="IPR026082">
    <property type="entry name" value="ABCA"/>
</dbReference>
<sequence>MLTGDEIPTEGDAVIDGLSLRHERNKFVQNIGYCPQFDAFLGDLTGVEMLQLMGRLRGINETYLKEVIATLVPLVDLTECAERPSSTYSGGNRRKLSTAMALVGSPPLVFLDEPTSGVDPVSRRRVWGAVSQATRNGQSVVLTSHSMEECEALCSRIIIMAKGTLRCVGSTGHLKAKFGQGYSLQVKLRTHGFTQGDKAEDEHAYNINVSMLKNVISHHLP</sequence>
<dbReference type="Pfam" id="PF00005">
    <property type="entry name" value="ABC_tran"/>
    <property type="match status" value="1"/>
</dbReference>
<comment type="caution">
    <text evidence="2">The sequence shown here is derived from an EMBL/GenBank/DDBJ whole genome shotgun (WGS) entry which is preliminary data.</text>
</comment>
<dbReference type="Proteomes" id="UP001445076">
    <property type="component" value="Unassembled WGS sequence"/>
</dbReference>
<dbReference type="GO" id="GO:0140359">
    <property type="term" value="F:ABC-type transporter activity"/>
    <property type="evidence" value="ECO:0007669"/>
    <property type="project" value="InterPro"/>
</dbReference>
<evidence type="ECO:0000259" key="1">
    <source>
        <dbReference type="Pfam" id="PF00005"/>
    </source>
</evidence>
<dbReference type="EMBL" id="JARKIK010000009">
    <property type="protein sequence ID" value="KAK8749806.1"/>
    <property type="molecule type" value="Genomic_DNA"/>
</dbReference>
<dbReference type="SUPFAM" id="SSF52540">
    <property type="entry name" value="P-loop containing nucleoside triphosphate hydrolases"/>
    <property type="match status" value="1"/>
</dbReference>
<dbReference type="PANTHER" id="PTHR19229:SF250">
    <property type="entry name" value="ABC TRANSPORTER DOMAIN-CONTAINING PROTEIN-RELATED"/>
    <property type="match status" value="1"/>
</dbReference>
<dbReference type="GO" id="GO:0005319">
    <property type="term" value="F:lipid transporter activity"/>
    <property type="evidence" value="ECO:0007669"/>
    <property type="project" value="TreeGrafter"/>
</dbReference>
<feature type="domain" description="ABC transporter" evidence="1">
    <location>
        <begin position="1"/>
        <end position="116"/>
    </location>
</feature>
<reference evidence="2 3" key="1">
    <citation type="journal article" date="2024" name="BMC Genomics">
        <title>Genome assembly of redclaw crayfish (Cherax quadricarinatus) provides insights into its immune adaptation and hypoxia tolerance.</title>
        <authorList>
            <person name="Liu Z."/>
            <person name="Zheng J."/>
            <person name="Li H."/>
            <person name="Fang K."/>
            <person name="Wang S."/>
            <person name="He J."/>
            <person name="Zhou D."/>
            <person name="Weng S."/>
            <person name="Chi M."/>
            <person name="Gu Z."/>
            <person name="He J."/>
            <person name="Li F."/>
            <person name="Wang M."/>
        </authorList>
    </citation>
    <scope>NUCLEOTIDE SEQUENCE [LARGE SCALE GENOMIC DNA]</scope>
    <source>
        <strain evidence="2">ZL_2023a</strain>
    </source>
</reference>
<name>A0AAW0YDD1_CHEQU</name>
<dbReference type="GO" id="GO:0005524">
    <property type="term" value="F:ATP binding"/>
    <property type="evidence" value="ECO:0007669"/>
    <property type="project" value="InterPro"/>
</dbReference>
<dbReference type="AlphaFoldDB" id="A0AAW0YDD1"/>
<keyword evidence="3" id="KW-1185">Reference proteome</keyword>
<evidence type="ECO:0000313" key="2">
    <source>
        <dbReference type="EMBL" id="KAK8749806.1"/>
    </source>
</evidence>
<dbReference type="InterPro" id="IPR027417">
    <property type="entry name" value="P-loop_NTPase"/>
</dbReference>
<dbReference type="GO" id="GO:0016020">
    <property type="term" value="C:membrane"/>
    <property type="evidence" value="ECO:0007669"/>
    <property type="project" value="InterPro"/>
</dbReference>
<evidence type="ECO:0000313" key="3">
    <source>
        <dbReference type="Proteomes" id="UP001445076"/>
    </source>
</evidence>
<feature type="non-terminal residue" evidence="2">
    <location>
        <position position="221"/>
    </location>
</feature>
<dbReference type="PANTHER" id="PTHR19229">
    <property type="entry name" value="ATP-BINDING CASSETTE TRANSPORTER SUBFAMILY A ABCA"/>
    <property type="match status" value="1"/>
</dbReference>
<gene>
    <name evidence="2" type="ORF">OTU49_015556</name>
</gene>
<dbReference type="CDD" id="cd03263">
    <property type="entry name" value="ABC_subfamily_A"/>
    <property type="match status" value="1"/>
</dbReference>
<accession>A0AAW0YDD1</accession>
<dbReference type="Gene3D" id="3.40.50.300">
    <property type="entry name" value="P-loop containing nucleotide triphosphate hydrolases"/>
    <property type="match status" value="1"/>
</dbReference>
<dbReference type="InterPro" id="IPR003439">
    <property type="entry name" value="ABC_transporter-like_ATP-bd"/>
</dbReference>
<dbReference type="GO" id="GO:0016887">
    <property type="term" value="F:ATP hydrolysis activity"/>
    <property type="evidence" value="ECO:0007669"/>
    <property type="project" value="InterPro"/>
</dbReference>
<protein>
    <recommendedName>
        <fullName evidence="1">ABC transporter domain-containing protein</fullName>
    </recommendedName>
</protein>